<dbReference type="CDD" id="cd02696">
    <property type="entry name" value="MurNAc-LAA"/>
    <property type="match status" value="1"/>
</dbReference>
<dbReference type="GO" id="GO:0008745">
    <property type="term" value="F:N-acetylmuramoyl-L-alanine amidase activity"/>
    <property type="evidence" value="ECO:0007669"/>
    <property type="project" value="UniProtKB-EC"/>
</dbReference>
<keyword evidence="7 13" id="KW-0378">Hydrolase</keyword>
<accession>A0A7Y9LMZ7</accession>
<dbReference type="FunFam" id="3.40.630.40:FF:000001">
    <property type="entry name" value="N-acetylmuramoyl-L-alanine amidase"/>
    <property type="match status" value="1"/>
</dbReference>
<reference evidence="13 14" key="1">
    <citation type="submission" date="2020-07" db="EMBL/GenBank/DDBJ databases">
        <title>Genomic Encyclopedia of Type Strains, Phase IV (KMG-V): Genome sequencing to study the core and pangenomes of soil and plant-associated prokaryotes.</title>
        <authorList>
            <person name="Whitman W."/>
        </authorList>
    </citation>
    <scope>NUCLEOTIDE SEQUENCE [LARGE SCALE GENOMIC DNA]</scope>
    <source>
        <strain evidence="13 14">SAS40</strain>
    </source>
</reference>
<dbReference type="Proteomes" id="UP000542125">
    <property type="component" value="Unassembled WGS sequence"/>
</dbReference>
<dbReference type="GO" id="GO:0009253">
    <property type="term" value="P:peptidoglycan catabolic process"/>
    <property type="evidence" value="ECO:0007669"/>
    <property type="project" value="InterPro"/>
</dbReference>
<dbReference type="PANTHER" id="PTHR30404:SF0">
    <property type="entry name" value="N-ACETYLMURAMOYL-L-ALANINE AMIDASE AMIC"/>
    <property type="match status" value="1"/>
</dbReference>
<dbReference type="InterPro" id="IPR050695">
    <property type="entry name" value="N-acetylmuramoyl_amidase_3"/>
</dbReference>
<evidence type="ECO:0000256" key="11">
    <source>
        <dbReference type="SAM" id="Phobius"/>
    </source>
</evidence>
<dbReference type="InterPro" id="IPR002508">
    <property type="entry name" value="MurNAc-LAA_cat"/>
</dbReference>
<proteinExistence type="inferred from homology"/>
<evidence type="ECO:0000313" key="13">
    <source>
        <dbReference type="EMBL" id="NYE82785.1"/>
    </source>
</evidence>
<dbReference type="SMART" id="SM00646">
    <property type="entry name" value="Ami_3"/>
    <property type="match status" value="1"/>
</dbReference>
<keyword evidence="11" id="KW-0472">Membrane</keyword>
<comment type="catalytic activity">
    <reaction evidence="1">
        <text>Hydrolyzes the link between N-acetylmuramoyl residues and L-amino acid residues in certain cell-wall glycopeptides.</text>
        <dbReference type="EC" id="3.5.1.28"/>
    </reaction>
</comment>
<dbReference type="InterPro" id="IPR021731">
    <property type="entry name" value="AMIN_dom"/>
</dbReference>
<keyword evidence="11" id="KW-0812">Transmembrane</keyword>
<feature type="transmembrane region" description="Helical" evidence="11">
    <location>
        <begin position="46"/>
        <end position="74"/>
    </location>
</feature>
<organism evidence="13 14">
    <name type="scientific">Pigmentiphaga litoralis</name>
    <dbReference type="NCBI Taxonomy" id="516702"/>
    <lineage>
        <taxon>Bacteria</taxon>
        <taxon>Pseudomonadati</taxon>
        <taxon>Pseudomonadota</taxon>
        <taxon>Betaproteobacteria</taxon>
        <taxon>Burkholderiales</taxon>
        <taxon>Alcaligenaceae</taxon>
        <taxon>Pigmentiphaga</taxon>
    </lineage>
</organism>
<evidence type="ECO:0000256" key="5">
    <source>
        <dbReference type="ARBA" id="ARBA00022729"/>
    </source>
</evidence>
<dbReference type="Pfam" id="PF01520">
    <property type="entry name" value="Amidase_3"/>
    <property type="match status" value="1"/>
</dbReference>
<dbReference type="SUPFAM" id="SSF53187">
    <property type="entry name" value="Zn-dependent exopeptidases"/>
    <property type="match status" value="1"/>
</dbReference>
<comment type="subcellular location">
    <subcellularLocation>
        <location evidence="2">Periplasm</location>
    </subcellularLocation>
</comment>
<dbReference type="AlphaFoldDB" id="A0A7Y9LMZ7"/>
<dbReference type="GO" id="GO:0071555">
    <property type="term" value="P:cell wall organization"/>
    <property type="evidence" value="ECO:0007669"/>
    <property type="project" value="UniProtKB-KW"/>
</dbReference>
<sequence>MAETPISRRRGALSIADDTVPLSGGDVPCYDDAQAIPTRGMSRRRLVAGLAATLFVPLIPTAARAATLLAVRLWPAPDYTRVTLELDTELKTEHFVLANPHRLVVDIEGVGMNATLRELVSKVRPDDPFISALRAGQNRPNVVRLVMDLKQETAPQVFTLKPVGDYHHRLVLDLYPKIERDPLLALADKETDDPMARILKNIGKDPDGDGMKVPGSDGVRVPGDDGIQAPGTGGGASGNAMANAPGGMGDGGSGRSGSAMANGPVVNPPQAADNMPTATLPSRSQGGRNTRPYSPNVSRMITVALDPGHGGEDPGAVGAGGTREKDVVLKIARMLKARIDQQPNMRAMLTRDGDFFVPLHVRVEKARRVQADLFVSVHADAWIKPDARGSSVFALSEGGASSSAARWLANKENSADLIGGINIGTQDKQIARVLLDLSTTAQINDSLKLGSAVLDELSNINKLHKAKVEQAGFAVLKAPDIPSILIETAFISNPEEEKRLKDGDYQDTMATAIMQGIQRYFAKNPPLAKNKLT</sequence>
<evidence type="ECO:0000259" key="12">
    <source>
        <dbReference type="SMART" id="SM00646"/>
    </source>
</evidence>
<evidence type="ECO:0000256" key="9">
    <source>
        <dbReference type="ARBA" id="ARBA00074581"/>
    </source>
</evidence>
<evidence type="ECO:0000256" key="2">
    <source>
        <dbReference type="ARBA" id="ARBA00004418"/>
    </source>
</evidence>
<feature type="compositionally biased region" description="Polar residues" evidence="10">
    <location>
        <begin position="276"/>
        <end position="295"/>
    </location>
</feature>
<dbReference type="EC" id="3.5.1.28" evidence="4"/>
<evidence type="ECO:0000256" key="3">
    <source>
        <dbReference type="ARBA" id="ARBA00010860"/>
    </source>
</evidence>
<protein>
    <recommendedName>
        <fullName evidence="9">N-acetylmuramoyl-L-alanine amidase AmiC</fullName>
        <ecNumber evidence="4">3.5.1.28</ecNumber>
    </recommendedName>
</protein>
<evidence type="ECO:0000256" key="7">
    <source>
        <dbReference type="ARBA" id="ARBA00022801"/>
    </source>
</evidence>
<keyword evidence="6" id="KW-0574">Periplasm</keyword>
<feature type="region of interest" description="Disordered" evidence="10">
    <location>
        <begin position="269"/>
        <end position="295"/>
    </location>
</feature>
<feature type="domain" description="MurNAc-LAA" evidence="12">
    <location>
        <begin position="363"/>
        <end position="518"/>
    </location>
</feature>
<feature type="compositionally biased region" description="Gly residues" evidence="10">
    <location>
        <begin position="246"/>
        <end position="255"/>
    </location>
</feature>
<keyword evidence="8" id="KW-0961">Cell wall biogenesis/degradation</keyword>
<evidence type="ECO:0000256" key="10">
    <source>
        <dbReference type="SAM" id="MobiDB-lite"/>
    </source>
</evidence>
<comment type="similarity">
    <text evidence="3">Belongs to the N-acetylmuramoyl-L-alanine amidase 3 family.</text>
</comment>
<evidence type="ECO:0000313" key="14">
    <source>
        <dbReference type="Proteomes" id="UP000542125"/>
    </source>
</evidence>
<feature type="region of interest" description="Disordered" evidence="10">
    <location>
        <begin position="223"/>
        <end position="257"/>
    </location>
</feature>
<dbReference type="Gene3D" id="2.60.40.3500">
    <property type="match status" value="1"/>
</dbReference>
<dbReference type="PANTHER" id="PTHR30404">
    <property type="entry name" value="N-ACETYLMURAMOYL-L-ALANINE AMIDASE"/>
    <property type="match status" value="1"/>
</dbReference>
<evidence type="ECO:0000256" key="1">
    <source>
        <dbReference type="ARBA" id="ARBA00001561"/>
    </source>
</evidence>
<keyword evidence="5" id="KW-0732">Signal</keyword>
<dbReference type="Gene3D" id="3.40.630.40">
    <property type="entry name" value="Zn-dependent exopeptidases"/>
    <property type="match status" value="1"/>
</dbReference>
<name>A0A7Y9LMZ7_9BURK</name>
<keyword evidence="11" id="KW-1133">Transmembrane helix</keyword>
<dbReference type="Pfam" id="PF11741">
    <property type="entry name" value="AMIN"/>
    <property type="match status" value="1"/>
</dbReference>
<evidence type="ECO:0000256" key="4">
    <source>
        <dbReference type="ARBA" id="ARBA00011901"/>
    </source>
</evidence>
<dbReference type="EMBL" id="JACBYR010000001">
    <property type="protein sequence ID" value="NYE82785.1"/>
    <property type="molecule type" value="Genomic_DNA"/>
</dbReference>
<evidence type="ECO:0000256" key="8">
    <source>
        <dbReference type="ARBA" id="ARBA00023316"/>
    </source>
</evidence>
<keyword evidence="14" id="KW-1185">Reference proteome</keyword>
<dbReference type="GO" id="GO:0030288">
    <property type="term" value="C:outer membrane-bounded periplasmic space"/>
    <property type="evidence" value="ECO:0007669"/>
    <property type="project" value="TreeGrafter"/>
</dbReference>
<comment type="caution">
    <text evidence="13">The sequence shown here is derived from an EMBL/GenBank/DDBJ whole genome shotgun (WGS) entry which is preliminary data.</text>
</comment>
<gene>
    <name evidence="13" type="ORF">FHW18_002056</name>
</gene>
<evidence type="ECO:0000256" key="6">
    <source>
        <dbReference type="ARBA" id="ARBA00022764"/>
    </source>
</evidence>